<evidence type="ECO:0000313" key="2">
    <source>
        <dbReference type="Proteomes" id="UP000326961"/>
    </source>
</evidence>
<dbReference type="AlphaFoldDB" id="A0A5P3XBB3"/>
<evidence type="ECO:0000313" key="1">
    <source>
        <dbReference type="EMBL" id="QEZ68538.1"/>
    </source>
</evidence>
<dbReference type="InterPro" id="IPR024210">
    <property type="entry name" value="DUF3785"/>
</dbReference>
<dbReference type="Proteomes" id="UP000326961">
    <property type="component" value="Chromosome"/>
</dbReference>
<name>A0A5P3XBB3_PARBF</name>
<sequence>MSNFKFKFREKEYELNESNCSGLINDEEKPVSNIDLDEVLRLLNQDENIDFDLEYYQEACPECLAGVKEKQKFFGFLEYHFYVFSKDGKYVISDIDKEYEGMSFNKLSRAGKVDDSYIVSIIICEHCSDYIVQIENCIV</sequence>
<dbReference type="Pfam" id="PF12653">
    <property type="entry name" value="DUF3785"/>
    <property type="match status" value="1"/>
</dbReference>
<dbReference type="RefSeq" id="WP_021429894.1">
    <property type="nucleotide sequence ID" value="NZ_BROK01000099.1"/>
</dbReference>
<dbReference type="EMBL" id="CP032452">
    <property type="protein sequence ID" value="QEZ68538.1"/>
    <property type="molecule type" value="Genomic_DNA"/>
</dbReference>
<accession>A0A5P3XBB3</accession>
<proteinExistence type="predicted"/>
<reference evidence="1 2" key="1">
    <citation type="submission" date="2018-09" db="EMBL/GenBank/DDBJ databases">
        <title>A clostridial neurotoxin that targets Anopheles mosquitoes.</title>
        <authorList>
            <person name="Contreras E."/>
            <person name="Masuyer G."/>
            <person name="Qureshi N."/>
            <person name="Chawla S."/>
            <person name="Lim H.L."/>
            <person name="Chen J."/>
            <person name="Stenmark P."/>
            <person name="Gill S."/>
        </authorList>
    </citation>
    <scope>NUCLEOTIDE SEQUENCE [LARGE SCALE GENOMIC DNA]</scope>
    <source>
        <strain evidence="1 2">Cbm</strain>
    </source>
</reference>
<gene>
    <name evidence="1" type="ORF">D4A35_06135</name>
</gene>
<organism evidence="1 2">
    <name type="scientific">Paraclostridium bifermentans</name>
    <name type="common">Clostridium bifermentans</name>
    <dbReference type="NCBI Taxonomy" id="1490"/>
    <lineage>
        <taxon>Bacteria</taxon>
        <taxon>Bacillati</taxon>
        <taxon>Bacillota</taxon>
        <taxon>Clostridia</taxon>
        <taxon>Peptostreptococcales</taxon>
        <taxon>Peptostreptococcaceae</taxon>
        <taxon>Paraclostridium</taxon>
    </lineage>
</organism>
<protein>
    <submittedName>
        <fullName evidence="1">DUF3785 domain-containing protein</fullName>
    </submittedName>
</protein>